<evidence type="ECO:0000313" key="3">
    <source>
        <dbReference type="Proteomes" id="UP001162131"/>
    </source>
</evidence>
<feature type="region of interest" description="Disordered" evidence="1">
    <location>
        <begin position="72"/>
        <end position="99"/>
    </location>
</feature>
<dbReference type="Proteomes" id="UP001162131">
    <property type="component" value="Unassembled WGS sequence"/>
</dbReference>
<feature type="compositionally biased region" description="Basic and acidic residues" evidence="1">
    <location>
        <begin position="73"/>
        <end position="91"/>
    </location>
</feature>
<comment type="caution">
    <text evidence="2">The sequence shown here is derived from an EMBL/GenBank/DDBJ whole genome shotgun (WGS) entry which is preliminary data.</text>
</comment>
<keyword evidence="3" id="KW-1185">Reference proteome</keyword>
<reference evidence="2" key="1">
    <citation type="submission" date="2021-09" db="EMBL/GenBank/DDBJ databases">
        <authorList>
            <consortium name="AG Swart"/>
            <person name="Singh M."/>
            <person name="Singh A."/>
            <person name="Seah K."/>
            <person name="Emmerich C."/>
        </authorList>
    </citation>
    <scope>NUCLEOTIDE SEQUENCE</scope>
    <source>
        <strain evidence="2">ATCC30299</strain>
    </source>
</reference>
<dbReference type="EMBL" id="CAJZBQ010000021">
    <property type="protein sequence ID" value="CAG9318666.1"/>
    <property type="molecule type" value="Genomic_DNA"/>
</dbReference>
<evidence type="ECO:0000256" key="1">
    <source>
        <dbReference type="SAM" id="MobiDB-lite"/>
    </source>
</evidence>
<gene>
    <name evidence="2" type="ORF">BSTOLATCC_MIC22036</name>
</gene>
<protein>
    <submittedName>
        <fullName evidence="2">Uncharacterized protein</fullName>
    </submittedName>
</protein>
<sequence>MGCCKSSIEKAEFLLQEQKLVESEMTTGCDSPNFKYLQNNEADTPTTTKAVETPKFGKFTFNFNEDINEDEENFRIDKRTDYKAKGSEKNSNKNTQKSN</sequence>
<accession>A0AAU9IST0</accession>
<evidence type="ECO:0000313" key="2">
    <source>
        <dbReference type="EMBL" id="CAG9318666.1"/>
    </source>
</evidence>
<proteinExistence type="predicted"/>
<name>A0AAU9IST0_9CILI</name>
<dbReference type="AlphaFoldDB" id="A0AAU9IST0"/>
<organism evidence="2 3">
    <name type="scientific">Blepharisma stoltei</name>
    <dbReference type="NCBI Taxonomy" id="1481888"/>
    <lineage>
        <taxon>Eukaryota</taxon>
        <taxon>Sar</taxon>
        <taxon>Alveolata</taxon>
        <taxon>Ciliophora</taxon>
        <taxon>Postciliodesmatophora</taxon>
        <taxon>Heterotrichea</taxon>
        <taxon>Heterotrichida</taxon>
        <taxon>Blepharismidae</taxon>
        <taxon>Blepharisma</taxon>
    </lineage>
</organism>